<reference evidence="1" key="1">
    <citation type="submission" date="2022-11" db="EMBL/GenBank/DDBJ databases">
        <title>Centuries of genome instability and evolution in soft-shell clam transmissible cancer (bioRxiv).</title>
        <authorList>
            <person name="Hart S.F.M."/>
            <person name="Yonemitsu M.A."/>
            <person name="Giersch R.M."/>
            <person name="Beal B.F."/>
            <person name="Arriagada G."/>
            <person name="Davis B.W."/>
            <person name="Ostrander E.A."/>
            <person name="Goff S.P."/>
            <person name="Metzger M.J."/>
        </authorList>
    </citation>
    <scope>NUCLEOTIDE SEQUENCE</scope>
    <source>
        <strain evidence="1">MELC-2E11</strain>
        <tissue evidence="1">Siphon/mantle</tissue>
    </source>
</reference>
<dbReference type="PANTHER" id="PTHR21580:SF28">
    <property type="entry name" value="BOREALIN N-TERMINAL DOMAIN-CONTAINING PROTEIN-RELATED"/>
    <property type="match status" value="1"/>
</dbReference>
<dbReference type="EMBL" id="CP111014">
    <property type="protein sequence ID" value="WAQ99798.1"/>
    <property type="molecule type" value="Genomic_DNA"/>
</dbReference>
<gene>
    <name evidence="1" type="ORF">MAR_024155</name>
    <name evidence="2" type="ORF">MAR_024171</name>
</gene>
<dbReference type="PANTHER" id="PTHR21580">
    <property type="entry name" value="SHIPPO-1-RELATED"/>
    <property type="match status" value="1"/>
</dbReference>
<evidence type="ECO:0000313" key="2">
    <source>
        <dbReference type="EMBL" id="WAQ99798.1"/>
    </source>
</evidence>
<dbReference type="EMBL" id="CP111014">
    <property type="protein sequence ID" value="WAQ99782.1"/>
    <property type="molecule type" value="Genomic_DNA"/>
</dbReference>
<accession>A0ABY7DSW5</accession>
<protein>
    <submittedName>
        <fullName evidence="1">ODF3A-like protein</fullName>
    </submittedName>
</protein>
<dbReference type="Proteomes" id="UP001164746">
    <property type="component" value="Chromosome 3"/>
</dbReference>
<name>A0ABY7DSW5_MYAAR</name>
<evidence type="ECO:0000313" key="3">
    <source>
        <dbReference type="Proteomes" id="UP001164746"/>
    </source>
</evidence>
<organism evidence="1 3">
    <name type="scientific">Mya arenaria</name>
    <name type="common">Soft-shell clam</name>
    <dbReference type="NCBI Taxonomy" id="6604"/>
    <lineage>
        <taxon>Eukaryota</taxon>
        <taxon>Metazoa</taxon>
        <taxon>Spiralia</taxon>
        <taxon>Lophotrochozoa</taxon>
        <taxon>Mollusca</taxon>
        <taxon>Bivalvia</taxon>
        <taxon>Autobranchia</taxon>
        <taxon>Heteroconchia</taxon>
        <taxon>Euheterodonta</taxon>
        <taxon>Imparidentia</taxon>
        <taxon>Neoheterodontei</taxon>
        <taxon>Myida</taxon>
        <taxon>Myoidea</taxon>
        <taxon>Myidae</taxon>
        <taxon>Mya</taxon>
    </lineage>
</organism>
<evidence type="ECO:0000313" key="1">
    <source>
        <dbReference type="EMBL" id="WAQ99782.1"/>
    </source>
</evidence>
<sequence length="183" mass="20352">MGFKQHDVTKKKEPAYSFGRRIMLKSTVDSPGPAYAVNPCYTRERVAPKYSLGFRTRFPKCDQNPAPSNYILPPVLGPSQAYKTSTASYSMTGRSRVGCYLEDLSNAPGPGHTKNIHPDVYMNKAPHYSLRSRNYMPVDNVQKPGPGAHCPETVKINRSLAPKYSLGVRHSEFVCPFIADIAE</sequence>
<dbReference type="InterPro" id="IPR010736">
    <property type="entry name" value="SHIPPO-rpt"/>
</dbReference>
<keyword evidence="3" id="KW-1185">Reference proteome</keyword>
<dbReference type="Pfam" id="PF07004">
    <property type="entry name" value="SHIPPO-rpt"/>
    <property type="match status" value="3"/>
</dbReference>
<proteinExistence type="predicted"/>
<dbReference type="InterPro" id="IPR051291">
    <property type="entry name" value="CIMAP"/>
</dbReference>